<evidence type="ECO:0000313" key="8">
    <source>
        <dbReference type="EMBL" id="RWS11166.1"/>
    </source>
</evidence>
<dbReference type="Pfam" id="PF01490">
    <property type="entry name" value="Aa_trans"/>
    <property type="match status" value="1"/>
</dbReference>
<keyword evidence="9" id="KW-1185">Reference proteome</keyword>
<feature type="transmembrane region" description="Helical" evidence="5">
    <location>
        <begin position="265"/>
        <end position="285"/>
    </location>
</feature>
<evidence type="ECO:0000313" key="7">
    <source>
        <dbReference type="EMBL" id="RWS09580.1"/>
    </source>
</evidence>
<dbReference type="EMBL" id="NCKU01002443">
    <property type="protein sequence ID" value="RWS09580.1"/>
    <property type="molecule type" value="Genomic_DNA"/>
</dbReference>
<keyword evidence="3 5" id="KW-1133">Transmembrane helix</keyword>
<name>A0A3S3QMN3_9ACAR</name>
<dbReference type="EMBL" id="NCKU01001817">
    <property type="protein sequence ID" value="RWS11166.1"/>
    <property type="molecule type" value="Genomic_DNA"/>
</dbReference>
<feature type="transmembrane region" description="Helical" evidence="5">
    <location>
        <begin position="72"/>
        <end position="90"/>
    </location>
</feature>
<feature type="domain" description="Amino acid transporter transmembrane" evidence="6">
    <location>
        <begin position="9"/>
        <end position="346"/>
    </location>
</feature>
<organism evidence="8 9">
    <name type="scientific">Dinothrombium tinctorium</name>
    <dbReference type="NCBI Taxonomy" id="1965070"/>
    <lineage>
        <taxon>Eukaryota</taxon>
        <taxon>Metazoa</taxon>
        <taxon>Ecdysozoa</taxon>
        <taxon>Arthropoda</taxon>
        <taxon>Chelicerata</taxon>
        <taxon>Arachnida</taxon>
        <taxon>Acari</taxon>
        <taxon>Acariformes</taxon>
        <taxon>Trombidiformes</taxon>
        <taxon>Prostigmata</taxon>
        <taxon>Anystina</taxon>
        <taxon>Parasitengona</taxon>
        <taxon>Trombidioidea</taxon>
        <taxon>Trombidiidae</taxon>
        <taxon>Dinothrombium</taxon>
    </lineage>
</organism>
<feature type="transmembrane region" description="Helical" evidence="5">
    <location>
        <begin position="31"/>
        <end position="52"/>
    </location>
</feature>
<feature type="transmembrane region" description="Helical" evidence="5">
    <location>
        <begin position="136"/>
        <end position="162"/>
    </location>
</feature>
<dbReference type="PANTHER" id="PTHR22950:SF652">
    <property type="entry name" value="TRANSMEMBRANE AMINO ACID TRANSPORTER FAMILY PROTEIN"/>
    <property type="match status" value="1"/>
</dbReference>
<proteinExistence type="predicted"/>
<feature type="transmembrane region" description="Helical" evidence="5">
    <location>
        <begin position="95"/>
        <end position="116"/>
    </location>
</feature>
<dbReference type="Proteomes" id="UP000285301">
    <property type="component" value="Unassembled WGS sequence"/>
</dbReference>
<reference evidence="8 9" key="1">
    <citation type="journal article" date="2018" name="Gigascience">
        <title>Genomes of trombidid mites reveal novel predicted allergens and laterally-transferred genes associated with secondary metabolism.</title>
        <authorList>
            <person name="Dong X."/>
            <person name="Chaisiri K."/>
            <person name="Xia D."/>
            <person name="Armstrong S.D."/>
            <person name="Fang Y."/>
            <person name="Donnelly M.J."/>
            <person name="Kadowaki T."/>
            <person name="McGarry J.W."/>
            <person name="Darby A.C."/>
            <person name="Makepeace B.L."/>
        </authorList>
    </citation>
    <scope>NUCLEOTIDE SEQUENCE [LARGE SCALE GENOMIC DNA]</scope>
    <source>
        <strain evidence="8">UoL-WK</strain>
    </source>
</reference>
<keyword evidence="2 5" id="KW-0812">Transmembrane</keyword>
<gene>
    <name evidence="8" type="ORF">B4U79_03742</name>
    <name evidence="7" type="ORF">B4U79_10026</name>
</gene>
<comment type="subcellular location">
    <subcellularLocation>
        <location evidence="1">Membrane</location>
        <topology evidence="1">Multi-pass membrane protein</topology>
    </subcellularLocation>
</comment>
<dbReference type="GO" id="GO:0016020">
    <property type="term" value="C:membrane"/>
    <property type="evidence" value="ECO:0007669"/>
    <property type="project" value="UniProtKB-SubCell"/>
</dbReference>
<dbReference type="InterPro" id="IPR013057">
    <property type="entry name" value="AA_transpt_TM"/>
</dbReference>
<evidence type="ECO:0000256" key="2">
    <source>
        <dbReference type="ARBA" id="ARBA00022692"/>
    </source>
</evidence>
<accession>A0A3S3QMN3</accession>
<dbReference type="AlphaFoldDB" id="A0A3S3QMN3"/>
<evidence type="ECO:0000256" key="1">
    <source>
        <dbReference type="ARBA" id="ARBA00004141"/>
    </source>
</evidence>
<evidence type="ECO:0000313" key="9">
    <source>
        <dbReference type="Proteomes" id="UP000285301"/>
    </source>
</evidence>
<feature type="transmembrane region" description="Helical" evidence="5">
    <location>
        <begin position="214"/>
        <end position="236"/>
    </location>
</feature>
<dbReference type="STRING" id="1965070.A0A3S3QMN3"/>
<evidence type="ECO:0000256" key="4">
    <source>
        <dbReference type="ARBA" id="ARBA00023136"/>
    </source>
</evidence>
<sequence>MIILVYASNYNKDNTYHDVLMSMCGKRAQQLAASSIMLTCYGVCVAFLIIIGDQFDRIAITLFDQCHWFIDRRFTIAITAIVLILPMCYFQRLDFLRYAGVLGVFAMLYVVFINVYEYIKLRPENVVVRTSPEKPITFFAIIPVFTFAYQCHEIVIPVYSCMADRTIKSFCKSTALALSLLFALYCMAGTTGYLTFGVKIAPDIMQSYDSNDPVVLVGVVALIVKMITTYPSMIFCGRGALDGLYAEFARLSAEQFITGEKKRRIIITTVWFTTTLVLAILTPNIGVVIEFLGSLASANVFVFPSLCLIAIARREQKLKRWIKNAFITIAIILIMAGALTFCIVLYQIYFELKANAEPTHSVLC</sequence>
<evidence type="ECO:0000256" key="3">
    <source>
        <dbReference type="ARBA" id="ARBA00022989"/>
    </source>
</evidence>
<dbReference type="OrthoDB" id="438545at2759"/>
<feature type="transmembrane region" description="Helical" evidence="5">
    <location>
        <begin position="291"/>
        <end position="312"/>
    </location>
</feature>
<comment type="caution">
    <text evidence="8">The sequence shown here is derived from an EMBL/GenBank/DDBJ whole genome shotgun (WGS) entry which is preliminary data.</text>
</comment>
<feature type="transmembrane region" description="Helical" evidence="5">
    <location>
        <begin position="174"/>
        <end position="194"/>
    </location>
</feature>
<evidence type="ECO:0000259" key="6">
    <source>
        <dbReference type="Pfam" id="PF01490"/>
    </source>
</evidence>
<feature type="transmembrane region" description="Helical" evidence="5">
    <location>
        <begin position="324"/>
        <end position="349"/>
    </location>
</feature>
<keyword evidence="4 5" id="KW-0472">Membrane</keyword>
<dbReference type="GO" id="GO:0015179">
    <property type="term" value="F:L-amino acid transmembrane transporter activity"/>
    <property type="evidence" value="ECO:0007669"/>
    <property type="project" value="TreeGrafter"/>
</dbReference>
<dbReference type="PANTHER" id="PTHR22950">
    <property type="entry name" value="AMINO ACID TRANSPORTER"/>
    <property type="match status" value="1"/>
</dbReference>
<reference evidence="8" key="2">
    <citation type="submission" date="2018-11" db="EMBL/GenBank/DDBJ databases">
        <title>Trombidioid mite genomics.</title>
        <authorList>
            <person name="Dong X."/>
        </authorList>
    </citation>
    <scope>NUCLEOTIDE SEQUENCE</scope>
    <source>
        <strain evidence="8">UoL-WK</strain>
    </source>
</reference>
<evidence type="ECO:0000256" key="5">
    <source>
        <dbReference type="SAM" id="Phobius"/>
    </source>
</evidence>
<protein>
    <submittedName>
        <fullName evidence="8">Putative sodium-coupled neutral amino acid transporter 7-like protein</fullName>
    </submittedName>
</protein>